<comment type="caution">
    <text evidence="1">The sequence shown here is derived from an EMBL/GenBank/DDBJ whole genome shotgun (WGS) entry which is preliminary data.</text>
</comment>
<dbReference type="EMBL" id="PHWZ01000036">
    <property type="protein sequence ID" value="TEY80886.1"/>
    <property type="molecule type" value="Genomic_DNA"/>
</dbReference>
<accession>A0A4Y8DCI3</accession>
<name>A0A4Y8DCI3_9HELO</name>
<reference evidence="1 2" key="1">
    <citation type="submission" date="2017-11" db="EMBL/GenBank/DDBJ databases">
        <title>Comparative genomics of Botrytis spp.</title>
        <authorList>
            <person name="Valero-Jimenez C.A."/>
            <person name="Tapia P."/>
            <person name="Veloso J."/>
            <person name="Silva-Moreno E."/>
            <person name="Staats M."/>
            <person name="Valdes J.H."/>
            <person name="Van Kan J.A.L."/>
        </authorList>
    </citation>
    <scope>NUCLEOTIDE SEQUENCE [LARGE SCALE GENOMIC DNA]</scope>
    <source>
        <strain evidence="1 2">MUCL2830</strain>
    </source>
</reference>
<dbReference type="Proteomes" id="UP000297299">
    <property type="component" value="Unassembled WGS sequence"/>
</dbReference>
<evidence type="ECO:0000313" key="1">
    <source>
        <dbReference type="EMBL" id="TEY80886.1"/>
    </source>
</evidence>
<protein>
    <submittedName>
        <fullName evidence="1">Uncharacterized protein</fullName>
    </submittedName>
</protein>
<gene>
    <name evidence="1" type="ORF">BOTCAL_0036g00140</name>
</gene>
<keyword evidence="2" id="KW-1185">Reference proteome</keyword>
<sequence length="91" mass="10217">MWKDEKHAEGKVSVGKFVANWNPGYYVVKFCTVHEDAIRDKKTATAASKSSHYAKYSCSYESQKVIASLLVSAAPHVESPLDEHSKRETRT</sequence>
<evidence type="ECO:0000313" key="2">
    <source>
        <dbReference type="Proteomes" id="UP000297299"/>
    </source>
</evidence>
<dbReference type="AlphaFoldDB" id="A0A4Y8DCI3"/>
<proteinExistence type="predicted"/>
<organism evidence="1 2">
    <name type="scientific">Botryotinia calthae</name>
    <dbReference type="NCBI Taxonomy" id="38488"/>
    <lineage>
        <taxon>Eukaryota</taxon>
        <taxon>Fungi</taxon>
        <taxon>Dikarya</taxon>
        <taxon>Ascomycota</taxon>
        <taxon>Pezizomycotina</taxon>
        <taxon>Leotiomycetes</taxon>
        <taxon>Helotiales</taxon>
        <taxon>Sclerotiniaceae</taxon>
        <taxon>Botryotinia</taxon>
    </lineage>
</organism>